<keyword evidence="4" id="KW-1185">Reference proteome</keyword>
<dbReference type="Proteomes" id="UP001316803">
    <property type="component" value="Unassembled WGS sequence"/>
</dbReference>
<evidence type="ECO:0000313" key="4">
    <source>
        <dbReference type="Proteomes" id="UP001316803"/>
    </source>
</evidence>
<feature type="region of interest" description="Disordered" evidence="2">
    <location>
        <begin position="182"/>
        <end position="213"/>
    </location>
</feature>
<evidence type="ECO:0000256" key="1">
    <source>
        <dbReference type="SAM" id="Coils"/>
    </source>
</evidence>
<comment type="caution">
    <text evidence="3">The sequence shown here is derived from an EMBL/GenBank/DDBJ whole genome shotgun (WGS) entry which is preliminary data.</text>
</comment>
<feature type="region of interest" description="Disordered" evidence="2">
    <location>
        <begin position="95"/>
        <end position="135"/>
    </location>
</feature>
<feature type="compositionally biased region" description="Low complexity" evidence="2">
    <location>
        <begin position="119"/>
        <end position="130"/>
    </location>
</feature>
<dbReference type="AlphaFoldDB" id="A0AAN8EGP7"/>
<protein>
    <submittedName>
        <fullName evidence="3">Uncharacterized protein</fullName>
    </submittedName>
</protein>
<gene>
    <name evidence="3" type="ORF">OHC33_003920</name>
</gene>
<reference evidence="3 4" key="1">
    <citation type="submission" date="2022-12" db="EMBL/GenBank/DDBJ databases">
        <title>Genomic features and morphological characterization of a novel Knufia sp. strain isolated from spacecraft assembly facility.</title>
        <authorList>
            <person name="Teixeira M."/>
            <person name="Chander A.M."/>
            <person name="Stajich J.E."/>
            <person name="Venkateswaran K."/>
        </authorList>
    </citation>
    <scope>NUCLEOTIDE SEQUENCE [LARGE SCALE GENOMIC DNA]</scope>
    <source>
        <strain evidence="3 4">FJI-L2-BK-P2</strain>
    </source>
</reference>
<evidence type="ECO:0000313" key="3">
    <source>
        <dbReference type="EMBL" id="KAK5955239.1"/>
    </source>
</evidence>
<feature type="coiled-coil region" evidence="1">
    <location>
        <begin position="274"/>
        <end position="301"/>
    </location>
</feature>
<feature type="compositionally biased region" description="Polar residues" evidence="2">
    <location>
        <begin position="182"/>
        <end position="191"/>
    </location>
</feature>
<organism evidence="3 4">
    <name type="scientific">Knufia fluminis</name>
    <dbReference type="NCBI Taxonomy" id="191047"/>
    <lineage>
        <taxon>Eukaryota</taxon>
        <taxon>Fungi</taxon>
        <taxon>Dikarya</taxon>
        <taxon>Ascomycota</taxon>
        <taxon>Pezizomycotina</taxon>
        <taxon>Eurotiomycetes</taxon>
        <taxon>Chaetothyriomycetidae</taxon>
        <taxon>Chaetothyriales</taxon>
        <taxon>Trichomeriaceae</taxon>
        <taxon>Knufia</taxon>
    </lineage>
</organism>
<accession>A0AAN8EGP7</accession>
<evidence type="ECO:0000256" key="2">
    <source>
        <dbReference type="SAM" id="MobiDB-lite"/>
    </source>
</evidence>
<proteinExistence type="predicted"/>
<sequence length="477" mass="53875">MAVSQFPAAYSNPTFVSRKRSRTEMQCSTPKSTSKWIDEEVYRSSVLSLPPCGSESEADENLQRDARELGLVPDQKTLDVSDIASSLSATTIASEPNQGSIISQSTAPTSCGSSERRPSTSLSSRSARGGSHFEMPAIVTDMERKRHAGFKSGLRKMTNFRRKKISGSNTPSMVSVKSQVTGTAATGSISDPSKGAVSIKSGRSSASHDSPSTKDIFETEALVDEQARQRSMECQQLLDIRARQLDEKRRFLEYQTRLVKQLLDERDGQKAGKREKHAQQIADLEAKNEKAVEALEARQLEDELKQQTEHELAKRSIQTRLKHMEAYCHTPSPPQSPLQLDFDYRPSVDSIVTLPERQVTQQHYENLAQAYHDRDNMANLHASKINVLRGKQKRALQNFVTKKEREIEQMENEHEKELDSTDLEYARLETEIREEFETKRIKLEARWKLQALIERTRVEKSTGLKHQGLPDISFVEA</sequence>
<dbReference type="EMBL" id="JAKLMC020000007">
    <property type="protein sequence ID" value="KAK5955239.1"/>
    <property type="molecule type" value="Genomic_DNA"/>
</dbReference>
<name>A0AAN8EGP7_9EURO</name>
<feature type="compositionally biased region" description="Polar residues" evidence="2">
    <location>
        <begin position="95"/>
        <end position="111"/>
    </location>
</feature>
<feature type="compositionally biased region" description="Polar residues" evidence="2">
    <location>
        <begin position="201"/>
        <end position="210"/>
    </location>
</feature>
<feature type="coiled-coil region" evidence="1">
    <location>
        <begin position="393"/>
        <end position="431"/>
    </location>
</feature>
<keyword evidence="1" id="KW-0175">Coiled coil</keyword>
<feature type="region of interest" description="Disordered" evidence="2">
    <location>
        <begin position="48"/>
        <end position="68"/>
    </location>
</feature>